<feature type="compositionally biased region" description="Basic and acidic residues" evidence="1">
    <location>
        <begin position="80"/>
        <end position="96"/>
    </location>
</feature>
<proteinExistence type="predicted"/>
<feature type="region of interest" description="Disordered" evidence="1">
    <location>
        <begin position="67"/>
        <end position="114"/>
    </location>
</feature>
<dbReference type="EMBL" id="JBBPDW010000015">
    <property type="protein sequence ID" value="KAK7546362.1"/>
    <property type="molecule type" value="Genomic_DNA"/>
</dbReference>
<comment type="caution">
    <text evidence="2">The sequence shown here is derived from an EMBL/GenBank/DDBJ whole genome shotgun (WGS) entry which is preliminary data.</text>
</comment>
<accession>A0ABR1MDG4</accession>
<keyword evidence="3" id="KW-1185">Reference proteome</keyword>
<feature type="compositionally biased region" description="Basic and acidic residues" evidence="1">
    <location>
        <begin position="217"/>
        <end position="236"/>
    </location>
</feature>
<name>A0ABR1MDG4_9PEZI</name>
<feature type="compositionally biased region" description="Polar residues" evidence="1">
    <location>
        <begin position="67"/>
        <end position="76"/>
    </location>
</feature>
<feature type="region of interest" description="Disordered" evidence="1">
    <location>
        <begin position="216"/>
        <end position="236"/>
    </location>
</feature>
<evidence type="ECO:0000256" key="1">
    <source>
        <dbReference type="SAM" id="MobiDB-lite"/>
    </source>
</evidence>
<gene>
    <name evidence="2" type="ORF">IWX46DRAFT_90271</name>
</gene>
<protein>
    <submittedName>
        <fullName evidence="2">Uncharacterized protein</fullName>
    </submittedName>
</protein>
<sequence>MVPVVAQTGRQAGRHSGSQCQCQSQCQCESERVLICRRSLFSALLSLGPGLTPAFVRFAAALVSGTKQSRPGNRLNSIRGGEHRQGNAAKRLHDPLRPTPQQRRRRRRRQQIESTTCDRRMLTLQIRRPSSRLQIPCGLHFLLRAPKQGWSGPADAACVIYSRASGQRRLFQEETDRGGRVLDWRPACSAQSLLPWLLARLSKYVRHVESRRRRSKGKVEKLGYRQRGNEAKRQIG</sequence>
<evidence type="ECO:0000313" key="2">
    <source>
        <dbReference type="EMBL" id="KAK7546362.1"/>
    </source>
</evidence>
<organism evidence="2 3">
    <name type="scientific">Phyllosticta citricarpa</name>
    <dbReference type="NCBI Taxonomy" id="55181"/>
    <lineage>
        <taxon>Eukaryota</taxon>
        <taxon>Fungi</taxon>
        <taxon>Dikarya</taxon>
        <taxon>Ascomycota</taxon>
        <taxon>Pezizomycotina</taxon>
        <taxon>Dothideomycetes</taxon>
        <taxon>Dothideomycetes incertae sedis</taxon>
        <taxon>Botryosphaeriales</taxon>
        <taxon>Phyllostictaceae</taxon>
        <taxon>Phyllosticta</taxon>
    </lineage>
</organism>
<evidence type="ECO:0000313" key="3">
    <source>
        <dbReference type="Proteomes" id="UP001365128"/>
    </source>
</evidence>
<reference evidence="2 3" key="1">
    <citation type="submission" date="2024-04" db="EMBL/GenBank/DDBJ databases">
        <title>Phyllosticta paracitricarpa is synonymous to the EU quarantine fungus P. citricarpa based on phylogenomic analyses.</title>
        <authorList>
            <consortium name="Lawrence Berkeley National Laboratory"/>
            <person name="Van Ingen-Buijs V.A."/>
            <person name="Van Westerhoven A.C."/>
            <person name="Haridas S."/>
            <person name="Skiadas P."/>
            <person name="Martin F."/>
            <person name="Groenewald J.Z."/>
            <person name="Crous P.W."/>
            <person name="Seidl M.F."/>
        </authorList>
    </citation>
    <scope>NUCLEOTIDE SEQUENCE [LARGE SCALE GENOMIC DNA]</scope>
    <source>
        <strain evidence="2 3">CBS 122670</strain>
    </source>
</reference>
<dbReference type="Proteomes" id="UP001365128">
    <property type="component" value="Unassembled WGS sequence"/>
</dbReference>